<accession>A0ABD7RU07</accession>
<proteinExistence type="predicted"/>
<reference evidence="1 2" key="1">
    <citation type="submission" date="2019-01" db="EMBL/GenBank/DDBJ databases">
        <title>Whole genome shotgun sequencing of Pseudomonas spp. isolated by its ability to degrade furfural.</title>
        <authorList>
            <person name="Donoso R."/>
            <person name="Farkas C."/>
            <person name="Villegas P."/>
            <person name="Gonzales-Toro F."/>
            <person name="Guajardo-Parra M."/>
            <person name="Araya-Nail M."/>
            <person name="Morgante V."/>
            <person name="Perez-Pantoja D."/>
        </authorList>
    </citation>
    <scope>NUCLEOTIDE SEQUENCE [LARGE SCALE GENOMIC DNA]</scope>
    <source>
        <strain evidence="1 2">VN231</strain>
    </source>
</reference>
<protein>
    <submittedName>
        <fullName evidence="1">Uncharacterized protein</fullName>
    </submittedName>
</protein>
<dbReference type="EMBL" id="SCFV01000007">
    <property type="protein sequence ID" value="TRO16811.1"/>
    <property type="molecule type" value="Genomic_DNA"/>
</dbReference>
<comment type="caution">
    <text evidence="1">The sequence shown here is derived from an EMBL/GenBank/DDBJ whole genome shotgun (WGS) entry which is preliminary data.</text>
</comment>
<name>A0ABD7RU07_ECTME</name>
<organism evidence="1 2">
    <name type="scientific">Ectopseudomonas mendocina</name>
    <name type="common">Pseudomonas mendocina</name>
    <dbReference type="NCBI Taxonomy" id="300"/>
    <lineage>
        <taxon>Bacteria</taxon>
        <taxon>Pseudomonadati</taxon>
        <taxon>Pseudomonadota</taxon>
        <taxon>Gammaproteobacteria</taxon>
        <taxon>Pseudomonadales</taxon>
        <taxon>Pseudomonadaceae</taxon>
        <taxon>Ectopseudomonas</taxon>
    </lineage>
</organism>
<evidence type="ECO:0000313" key="2">
    <source>
        <dbReference type="Proteomes" id="UP000317327"/>
    </source>
</evidence>
<gene>
    <name evidence="1" type="ORF">EQ836_16195</name>
</gene>
<dbReference type="Proteomes" id="UP000317327">
    <property type="component" value="Unassembled WGS sequence"/>
</dbReference>
<evidence type="ECO:0000313" key="1">
    <source>
        <dbReference type="EMBL" id="TRO16811.1"/>
    </source>
</evidence>
<sequence length="90" mass="10171">MTVFESEACKHGPRLKIDPQSRSIWTNALGDYGHSTGGVNDFGQEVFAMSGTPNPPPGYRAVFCMTFKHWRSGKDVRRKDGRPFCFFVKQ</sequence>
<dbReference type="AlphaFoldDB" id="A0ABD7RU07"/>